<dbReference type="AlphaFoldDB" id="A0AA86S446"/>
<gene>
    <name evidence="2" type="ORF">HINF_LOCUS32072</name>
    <name evidence="1" type="ORF">HINF_LOCUS65335</name>
</gene>
<evidence type="ECO:0000313" key="2">
    <source>
        <dbReference type="EMBL" id="CAL6028981.1"/>
    </source>
</evidence>
<dbReference type="EMBL" id="CAXDID020000108">
    <property type="protein sequence ID" value="CAL6028981.1"/>
    <property type="molecule type" value="Genomic_DNA"/>
</dbReference>
<evidence type="ECO:0000313" key="1">
    <source>
        <dbReference type="EMBL" id="CAI9977690.1"/>
    </source>
</evidence>
<reference evidence="1" key="1">
    <citation type="submission" date="2023-06" db="EMBL/GenBank/DDBJ databases">
        <authorList>
            <person name="Kurt Z."/>
        </authorList>
    </citation>
    <scope>NUCLEOTIDE SEQUENCE</scope>
</reference>
<proteinExistence type="predicted"/>
<accession>A0AA86S446</accession>
<organism evidence="1">
    <name type="scientific">Hexamita inflata</name>
    <dbReference type="NCBI Taxonomy" id="28002"/>
    <lineage>
        <taxon>Eukaryota</taxon>
        <taxon>Metamonada</taxon>
        <taxon>Diplomonadida</taxon>
        <taxon>Hexamitidae</taxon>
        <taxon>Hexamitinae</taxon>
        <taxon>Hexamita</taxon>
    </lineage>
</organism>
<dbReference type="Proteomes" id="UP001642409">
    <property type="component" value="Unassembled WGS sequence"/>
</dbReference>
<sequence>MKAIIGNCLKYEAISPLFCSTKNHQFCVLIYISVALYHVPHLDLYIVVVYGYECSSQQNLEYVSWRSFINYRKCNFLKQKLELVGSRMRNTSIIIKFGEIRVSLASFEDTLKVAHFGGGLRPERGFERNILKVDEKINEIQGYTITITPLFFLRNLQKCQQTHIESFQCHEQYNI</sequence>
<name>A0AA86S446_9EUKA</name>
<keyword evidence="3" id="KW-1185">Reference proteome</keyword>
<dbReference type="EMBL" id="CATOUU010001179">
    <property type="protein sequence ID" value="CAI9977690.1"/>
    <property type="molecule type" value="Genomic_DNA"/>
</dbReference>
<reference evidence="2 3" key="2">
    <citation type="submission" date="2024-07" db="EMBL/GenBank/DDBJ databases">
        <authorList>
            <person name="Akdeniz Z."/>
        </authorList>
    </citation>
    <scope>NUCLEOTIDE SEQUENCE [LARGE SCALE GENOMIC DNA]</scope>
</reference>
<protein>
    <submittedName>
        <fullName evidence="2">Hypothetical_protein</fullName>
    </submittedName>
</protein>
<comment type="caution">
    <text evidence="1">The sequence shown here is derived from an EMBL/GenBank/DDBJ whole genome shotgun (WGS) entry which is preliminary data.</text>
</comment>
<evidence type="ECO:0000313" key="3">
    <source>
        <dbReference type="Proteomes" id="UP001642409"/>
    </source>
</evidence>